<dbReference type="InterPro" id="IPR011853">
    <property type="entry name" value="TRAP_DctM-Dct_fused"/>
</dbReference>
<dbReference type="EMBL" id="CP039139">
    <property type="protein sequence ID" value="QCQ74258.1"/>
    <property type="molecule type" value="Genomic_DNA"/>
</dbReference>
<feature type="transmembrane region" description="Helical" evidence="2">
    <location>
        <begin position="243"/>
        <end position="269"/>
    </location>
</feature>
<organism evidence="4 8">
    <name type="scientific">Haloferax mediterranei (strain ATCC 33500 / DSM 1411 / JCM 8866 / NBRC 14739 / NCIMB 2177 / R-4)</name>
    <name type="common">Halobacterium mediterranei</name>
    <dbReference type="NCBI Taxonomy" id="523841"/>
    <lineage>
        <taxon>Archaea</taxon>
        <taxon>Methanobacteriati</taxon>
        <taxon>Methanobacteriota</taxon>
        <taxon>Stenosarchaea group</taxon>
        <taxon>Halobacteria</taxon>
        <taxon>Halobacteriales</taxon>
        <taxon>Haloferacaceae</taxon>
        <taxon>Haloferax</taxon>
    </lineage>
</organism>
<dbReference type="Pfam" id="PF06808">
    <property type="entry name" value="DctM"/>
    <property type="match status" value="2"/>
</dbReference>
<reference evidence="4" key="1">
    <citation type="journal article" date="2012" name="Appl. Environ. Microbiol.">
        <title>Identification of the haloarchaeal phasin (PhaP) that functions in polyhydroxyalkanoate accumulation and granule formation in Haloferax mediterranei.</title>
        <authorList>
            <person name="Cai S."/>
            <person name="Cai L."/>
            <person name="Liu H."/>
            <person name="Liu X."/>
            <person name="Han J."/>
            <person name="Zhou J."/>
            <person name="Xiang H."/>
        </authorList>
    </citation>
    <scope>NUCLEOTIDE SEQUENCE</scope>
    <source>
        <strain evidence="4">CGMCC 1.2087</strain>
    </source>
</reference>
<evidence type="ECO:0000313" key="8">
    <source>
        <dbReference type="Proteomes" id="UP000006469"/>
    </source>
</evidence>
<reference evidence="4 8" key="2">
    <citation type="journal article" date="2012" name="J. Bacteriol.">
        <title>Complete genome sequence of the metabolically versatile halophilic archaeon Haloferax mediterranei, a poly(3-hydroxybutyrate-co-3-hydroxyvalerate) producer.</title>
        <authorList>
            <person name="Han J."/>
            <person name="Zhang F."/>
            <person name="Hou J."/>
            <person name="Liu X."/>
            <person name="Li M."/>
            <person name="Liu H."/>
            <person name="Cai L."/>
            <person name="Zhang B."/>
            <person name="Chen Y."/>
            <person name="Zhou J."/>
            <person name="Hu S."/>
            <person name="Xiang H."/>
        </authorList>
    </citation>
    <scope>NUCLEOTIDE SEQUENCE [LARGE SCALE GENOMIC DNA]</scope>
    <source>
        <strain evidence="8">ATCC 33500 / DSM 1411 / JCM 8866 / NBRC 14739 / NCIMB 2177 / R-4</strain>
        <strain evidence="4">CGMCC 1.2087</strain>
    </source>
</reference>
<dbReference type="PATRIC" id="fig|523841.21.peg.2160"/>
<feature type="region of interest" description="Disordered" evidence="1">
    <location>
        <begin position="1"/>
        <end position="59"/>
    </location>
</feature>
<gene>
    <name evidence="4" type="ordered locus">HFX_2976</name>
    <name evidence="5" type="ORF">BM92_09590</name>
    <name evidence="6" type="ORF">C439_10665</name>
    <name evidence="7" type="ORF">E6P09_02815</name>
</gene>
<protein>
    <submittedName>
        <fullName evidence="5">C4-dicarboxylate ABC transporter permease</fullName>
    </submittedName>
    <submittedName>
        <fullName evidence="7">TRAP transporter permease</fullName>
    </submittedName>
</protein>
<feature type="transmembrane region" description="Helical" evidence="2">
    <location>
        <begin position="908"/>
        <end position="924"/>
    </location>
</feature>
<dbReference type="PANTHER" id="PTHR43849">
    <property type="entry name" value="BLL3936 PROTEIN"/>
    <property type="match status" value="1"/>
</dbReference>
<dbReference type="Proteomes" id="UP000006469">
    <property type="component" value="Chromosome"/>
</dbReference>
<dbReference type="HOGENOM" id="CLU_007041_0_0_2"/>
<feature type="transmembrane region" description="Helical" evidence="2">
    <location>
        <begin position="454"/>
        <end position="475"/>
    </location>
</feature>
<evidence type="ECO:0000256" key="2">
    <source>
        <dbReference type="SAM" id="Phobius"/>
    </source>
</evidence>
<feature type="transmembrane region" description="Helical" evidence="2">
    <location>
        <begin position="115"/>
        <end position="138"/>
    </location>
</feature>
<dbReference type="AlphaFoldDB" id="I3R8T0"/>
<dbReference type="EMBL" id="CP001868">
    <property type="protein sequence ID" value="AFK20640.1"/>
    <property type="molecule type" value="Genomic_DNA"/>
</dbReference>
<feature type="transmembrane region" description="Helical" evidence="2">
    <location>
        <begin position="793"/>
        <end position="811"/>
    </location>
</feature>
<name>I3R8T0_HALMT</name>
<feature type="transmembrane region" description="Helical" evidence="2">
    <location>
        <begin position="194"/>
        <end position="211"/>
    </location>
</feature>
<feature type="transmembrane region" description="Helical" evidence="2">
    <location>
        <begin position="668"/>
        <end position="687"/>
    </location>
</feature>
<keyword evidence="2" id="KW-0472">Membrane</keyword>
<feature type="transmembrane region" description="Helical" evidence="2">
    <location>
        <begin position="831"/>
        <end position="857"/>
    </location>
</feature>
<feature type="domain" description="TRAP C4-dicarboxylate transport system permease DctM subunit" evidence="3">
    <location>
        <begin position="655"/>
        <end position="811"/>
    </location>
</feature>
<dbReference type="InterPro" id="IPR010656">
    <property type="entry name" value="DctM"/>
</dbReference>
<evidence type="ECO:0000313" key="5">
    <source>
        <dbReference type="EMBL" id="AHZ22875.1"/>
    </source>
</evidence>
<feature type="transmembrane region" description="Helical" evidence="2">
    <location>
        <begin position="747"/>
        <end position="772"/>
    </location>
</feature>
<evidence type="ECO:0000313" key="4">
    <source>
        <dbReference type="EMBL" id="AFK20640.1"/>
    </source>
</evidence>
<dbReference type="NCBIfam" id="TIGR02123">
    <property type="entry name" value="TRAP_fused"/>
    <property type="match status" value="1"/>
</dbReference>
<reference evidence="5 10" key="4">
    <citation type="submission" date="2014-04" db="EMBL/GenBank/DDBJ databases">
        <title>Transcriptional profiles of Haloferax mediterranei on the basis of nitrogen availability.</title>
        <authorList>
            <person name="Bautista V."/>
        </authorList>
    </citation>
    <scope>NUCLEOTIDE SEQUENCE [LARGE SCALE GENOMIC DNA]</scope>
    <source>
        <strain evidence="5">ATCC 33500</strain>
        <strain evidence="10">ATCC 33500 / DSM 1411 / JCM 8866 / NBRC 14739 / NCIMB 2177 / R-4</strain>
    </source>
</reference>
<accession>I3R8T0</accession>
<feature type="compositionally biased region" description="Basic and acidic residues" evidence="1">
    <location>
        <begin position="22"/>
        <end position="31"/>
    </location>
</feature>
<dbReference type="EMBL" id="AOLO01000007">
    <property type="protein sequence ID" value="EMA03040.1"/>
    <property type="molecule type" value="Genomic_DNA"/>
</dbReference>
<feature type="transmembrane region" description="Helical" evidence="2">
    <location>
        <begin position="330"/>
        <end position="351"/>
    </location>
</feature>
<feature type="compositionally biased region" description="Acidic residues" evidence="1">
    <location>
        <begin position="50"/>
        <end position="59"/>
    </location>
</feature>
<dbReference type="RefSeq" id="WP_004058963.1">
    <property type="nucleotide sequence ID" value="NC_017941.2"/>
</dbReference>
<feature type="transmembrane region" description="Helical" evidence="2">
    <location>
        <begin position="496"/>
        <end position="515"/>
    </location>
</feature>
<feature type="transmembrane region" description="Helical" evidence="2">
    <location>
        <begin position="521"/>
        <end position="542"/>
    </location>
</feature>
<reference evidence="4" key="5">
    <citation type="submission" date="2014-05" db="EMBL/GenBank/DDBJ databases">
        <authorList>
            <person name="Wang L."/>
            <person name="Yang H."/>
            <person name="Xiang H."/>
        </authorList>
    </citation>
    <scope>NUCLEOTIDE SEQUENCE</scope>
    <source>
        <strain evidence="4">CGMCC 1.2087</strain>
    </source>
</reference>
<reference evidence="7 11" key="6">
    <citation type="submission" date="2019-04" db="EMBL/GenBank/DDBJ databases">
        <title>Methylomes of two halophilic Archaea, Haloarcula marismortui and Haloferax mediterranei.</title>
        <authorList>
            <person name="DasSarma S."/>
            <person name="DasSarma P."/>
            <person name="DasSarma S."/>
            <person name="Fomenkov A."/>
            <person name="Vincze T."/>
            <person name="Anton B.P."/>
            <person name="Roberts R.J."/>
        </authorList>
    </citation>
    <scope>NUCLEOTIDE SEQUENCE [LARGE SCALE GENOMIC DNA]</scope>
    <source>
        <strain evidence="7">ATCC 33500</strain>
        <strain evidence="11">ATCC 33500 / DSM 1411 / JCM 8866 / NBRC 14739 / NCIMB 2177 / R-4</strain>
    </source>
</reference>
<evidence type="ECO:0000313" key="9">
    <source>
        <dbReference type="Proteomes" id="UP000011603"/>
    </source>
</evidence>
<reference evidence="6 9" key="3">
    <citation type="journal article" date="2014" name="PLoS Genet.">
        <title>Phylogenetically driven sequencing of extremely halophilic archaea reveals strategies for static and dynamic osmo-response.</title>
        <authorList>
            <person name="Becker E.A."/>
            <person name="Seitzer P.M."/>
            <person name="Tritt A."/>
            <person name="Larsen D."/>
            <person name="Krusor M."/>
            <person name="Yao A.I."/>
            <person name="Wu D."/>
            <person name="Madern D."/>
            <person name="Eisen J.A."/>
            <person name="Darling A.E."/>
            <person name="Facciotti M.T."/>
        </authorList>
    </citation>
    <scope>NUCLEOTIDE SEQUENCE [LARGE SCALE GENOMIC DNA]</scope>
    <source>
        <strain evidence="6">ATCC 33500</strain>
        <strain evidence="9">ATCC 33500 / DSM 1411 / JCM 8866 / NBRC 14739 / NCIMB 2177 / R-4</strain>
    </source>
</reference>
<evidence type="ECO:0000259" key="3">
    <source>
        <dbReference type="Pfam" id="PF06808"/>
    </source>
</evidence>
<dbReference type="Proteomes" id="UP000011603">
    <property type="component" value="Unassembled WGS sequence"/>
</dbReference>
<keyword evidence="9" id="KW-1185">Reference proteome</keyword>
<keyword evidence="2" id="KW-1133">Transmembrane helix</keyword>
<feature type="transmembrane region" description="Helical" evidence="2">
    <location>
        <begin position="869"/>
        <end position="888"/>
    </location>
</feature>
<sequence length="945" mass="99468">MNRTHDEGQSDDPDDQTAVPRSAREGGHDDTAAPIRTDGGASPGDREDAGTDEEISEEEAQEMLEGIDRKRTLSGWAAIITSLIAISFSVFQSWLAARGFDFSATLPFVGEVSLGALQLLQVNAVHVAFALILAFILFPPTTGHGTFATRLGRIVPTLASRLGEGHPVTRVASGLRRFVRWLAVDPERERVTPLDVFFIIIAAATAAYMVMEWKEIQQLRVFGLEAGRTVAEYFGPLGIVAEAISAVGIPLADVSYPFFLGAVGVLLVLEATRRSLGFYLALIVASFIVYARWGFLISPDMPLIGVLSIPEGTWANIVQNLWYNTENGVFGIPVTVSVQFIYIFILFGAFLEMSGAGQWFIDLAYAATGTRKGGPAKASILASGFMGTISGSSIANTVTTGAFTIPLMKRSGYRSEFAGAVEASASSGGQILPPVMGAAAFLMIEFIGVPFSDIIIAASIPAVVFFFGVWVMVHLEATRANIGGLDRSEVVNLRSHLTRGWFYLIPLVLLLYYLLVERLTVARSAWFTLIAIMALLSVVAAYNERNRVPLLGSIVTIFVAQVAAYLTTGVGVIDAVMGGSGEALGITDAAFAAAGDLGIITIFVSLVIMLVRPGLDSPLLELDEAVDEATENVSGMLSRPSLADTSAFRYVTFIGKSMDSGARTSTEVVIAVAAAGIIPGVVSATGLGPNLTALIKAVAGGSIVLLLLFTAIASIILGMGMPTTVTYIILVSLLGPAIAQASDIPLIAAHLFILYFGVIADITPPVAVAAYAASGIARSNPFRTGTKAFSLSLNKAVVPFAFALTPGILLLRGRGEEAAVVTGADIADIGYFLPEVIIPVAGVFIGVIALGATVIGYLYSRVTRMERGLFAASAFLLMAPMLLLNAVFDLGGALGLVGNVPATVTVDLAMRAAGGLLFGALALKNRREAEQGKREAPSGSPEPTD</sequence>
<feature type="transmembrane region" description="Helical" evidence="2">
    <location>
        <begin position="724"/>
        <end position="741"/>
    </location>
</feature>
<evidence type="ECO:0000313" key="10">
    <source>
        <dbReference type="Proteomes" id="UP000027075"/>
    </source>
</evidence>
<dbReference type="PaxDb" id="523841-HFX_2976"/>
<dbReference type="KEGG" id="hme:HFX_2976"/>
<evidence type="ECO:0000313" key="11">
    <source>
        <dbReference type="Proteomes" id="UP000299011"/>
    </source>
</evidence>
<feature type="transmembrane region" description="Helical" evidence="2">
    <location>
        <begin position="693"/>
        <end position="717"/>
    </location>
</feature>
<dbReference type="PANTHER" id="PTHR43849:SF2">
    <property type="entry name" value="BLL3936 PROTEIN"/>
    <property type="match status" value="1"/>
</dbReference>
<dbReference type="OrthoDB" id="371890at2157"/>
<feature type="transmembrane region" description="Helical" evidence="2">
    <location>
        <begin position="73"/>
        <end position="95"/>
    </location>
</feature>
<keyword evidence="2" id="KW-0812">Transmembrane</keyword>
<dbReference type="Proteomes" id="UP000299011">
    <property type="component" value="Chromosome"/>
</dbReference>
<dbReference type="GeneID" id="40155314"/>
<evidence type="ECO:0000256" key="1">
    <source>
        <dbReference type="SAM" id="MobiDB-lite"/>
    </source>
</evidence>
<dbReference type="STRING" id="523841.HFX_2976"/>
<dbReference type="EMBL" id="CP007551">
    <property type="protein sequence ID" value="AHZ22875.1"/>
    <property type="molecule type" value="Genomic_DNA"/>
</dbReference>
<feature type="transmembrane region" description="Helical" evidence="2">
    <location>
        <begin position="589"/>
        <end position="611"/>
    </location>
</feature>
<dbReference type="Proteomes" id="UP000027075">
    <property type="component" value="Chromosome"/>
</dbReference>
<feature type="domain" description="TRAP C4-dicarboxylate transport system permease DctM subunit" evidence="3">
    <location>
        <begin position="263"/>
        <end position="612"/>
    </location>
</feature>
<feature type="transmembrane region" description="Helical" evidence="2">
    <location>
        <begin position="554"/>
        <end position="577"/>
    </location>
</feature>
<evidence type="ECO:0000313" key="7">
    <source>
        <dbReference type="EMBL" id="QCQ74258.1"/>
    </source>
</evidence>
<dbReference type="eggNOG" id="arCOG01906">
    <property type="taxonomic scope" value="Archaea"/>
</dbReference>
<evidence type="ECO:0000313" key="6">
    <source>
        <dbReference type="EMBL" id="EMA03040.1"/>
    </source>
</evidence>
<proteinExistence type="predicted"/>
<feature type="transmembrane region" description="Helical" evidence="2">
    <location>
        <begin position="276"/>
        <end position="293"/>
    </location>
</feature>